<keyword evidence="2" id="KW-0677">Repeat</keyword>
<dbReference type="Pfam" id="PF00400">
    <property type="entry name" value="WD40"/>
    <property type="match status" value="3"/>
</dbReference>
<dbReference type="InterPro" id="IPR015943">
    <property type="entry name" value="WD40/YVTN_repeat-like_dom_sf"/>
</dbReference>
<feature type="repeat" description="WD" evidence="3">
    <location>
        <begin position="303"/>
        <end position="328"/>
    </location>
</feature>
<proteinExistence type="predicted"/>
<dbReference type="GeneID" id="54784324"/>
<evidence type="ECO:0000313" key="4">
    <source>
        <dbReference type="EMBL" id="KAA8896661.1"/>
    </source>
</evidence>
<dbReference type="EMBL" id="SWFT01000163">
    <property type="protein sequence ID" value="KAA8896661.1"/>
    <property type="molecule type" value="Genomic_DNA"/>
</dbReference>
<sequence length="379" mass="42425">MEWYNKRRYNGGTSSPIERSSYYYGQYPLYCSDWFTLGDRDTIAFSTYKEGFSNKLQVVQGYAYGKEMTEDSDPDHTIEGFDFNLAAEVNLDYPITHLQWDPLNTPRLAASSDLLRLYKLEYDDNDTMLVQTHMLANNPTTKDDINTFPPVTSFDWNSTDPSIVITSSIDTTCTVWDLHRTYNDEGSEMATVKTQLIAHDSEVFDVKFVSKSTDIFASVGNDGSMRVFDLRSLEHSTIIYEPPATKAMNTKALLKLSTSNIDQHHLATIGVNSNEVIIIDMRMPGLPVASIDGSLGGVSPAAINSIQWHPTSNYLLTGGDDCQALVWDCSKLSGESSTVIDTPVLAYEEEYEVNNVCWRREQGDWFGVVSGKGFQAVGF</sequence>
<gene>
    <name evidence="4" type="ORF">DIURU_005673</name>
</gene>
<reference evidence="4 5" key="1">
    <citation type="submission" date="2019-07" db="EMBL/GenBank/DDBJ databases">
        <title>Genome assembly of two rare yeast pathogens: Diutina rugosa and Trichomonascus ciferrii.</title>
        <authorList>
            <person name="Mixao V."/>
            <person name="Saus E."/>
            <person name="Hansen A."/>
            <person name="Lass-Flor C."/>
            <person name="Gabaldon T."/>
        </authorList>
    </citation>
    <scope>NUCLEOTIDE SEQUENCE [LARGE SCALE GENOMIC DNA]</scope>
    <source>
        <strain evidence="4 5">CBS 613</strain>
    </source>
</reference>
<dbReference type="OrthoDB" id="1284551at2759"/>
<dbReference type="Proteomes" id="UP000449547">
    <property type="component" value="Unassembled WGS sequence"/>
</dbReference>
<evidence type="ECO:0000313" key="5">
    <source>
        <dbReference type="Proteomes" id="UP000449547"/>
    </source>
</evidence>
<dbReference type="PROSITE" id="PS50082">
    <property type="entry name" value="WD_REPEATS_2"/>
    <property type="match status" value="2"/>
</dbReference>
<name>A0A642UCD0_DIURU</name>
<dbReference type="Gene3D" id="2.130.10.10">
    <property type="entry name" value="YVTN repeat-like/Quinoprotein amine dehydrogenase"/>
    <property type="match status" value="1"/>
</dbReference>
<dbReference type="PANTHER" id="PTHR19919">
    <property type="entry name" value="WD REPEAT CONTAINING PROTEIN"/>
    <property type="match status" value="1"/>
</dbReference>
<dbReference type="RefSeq" id="XP_034009521.1">
    <property type="nucleotide sequence ID" value="XM_034158681.1"/>
</dbReference>
<protein>
    <recommendedName>
        <fullName evidence="6">Histone-binding protein RBBP4 N-terminal domain-containing protein</fullName>
    </recommendedName>
</protein>
<dbReference type="InterPro" id="IPR001680">
    <property type="entry name" value="WD40_rpt"/>
</dbReference>
<dbReference type="InterPro" id="IPR045159">
    <property type="entry name" value="DCAF7-like"/>
</dbReference>
<keyword evidence="5" id="KW-1185">Reference proteome</keyword>
<dbReference type="AlphaFoldDB" id="A0A642UCD0"/>
<accession>A0A642UCD0</accession>
<evidence type="ECO:0000256" key="1">
    <source>
        <dbReference type="ARBA" id="ARBA00022574"/>
    </source>
</evidence>
<dbReference type="OMA" id="TIAMDAC"/>
<evidence type="ECO:0000256" key="3">
    <source>
        <dbReference type="PROSITE-ProRule" id="PRU00221"/>
    </source>
</evidence>
<dbReference type="VEuPathDB" id="FungiDB:DIURU_005673"/>
<evidence type="ECO:0008006" key="6">
    <source>
        <dbReference type="Google" id="ProtNLM"/>
    </source>
</evidence>
<dbReference type="SUPFAM" id="SSF50978">
    <property type="entry name" value="WD40 repeat-like"/>
    <property type="match status" value="1"/>
</dbReference>
<dbReference type="SMART" id="SM00320">
    <property type="entry name" value="WD40"/>
    <property type="match status" value="4"/>
</dbReference>
<feature type="repeat" description="WD" evidence="3">
    <location>
        <begin position="196"/>
        <end position="238"/>
    </location>
</feature>
<dbReference type="InterPro" id="IPR036322">
    <property type="entry name" value="WD40_repeat_dom_sf"/>
</dbReference>
<comment type="caution">
    <text evidence="4">The sequence shown here is derived from an EMBL/GenBank/DDBJ whole genome shotgun (WGS) entry which is preliminary data.</text>
</comment>
<keyword evidence="1 3" id="KW-0853">WD repeat</keyword>
<organism evidence="4 5">
    <name type="scientific">Diutina rugosa</name>
    <name type="common">Yeast</name>
    <name type="synonym">Candida rugosa</name>
    <dbReference type="NCBI Taxonomy" id="5481"/>
    <lineage>
        <taxon>Eukaryota</taxon>
        <taxon>Fungi</taxon>
        <taxon>Dikarya</taxon>
        <taxon>Ascomycota</taxon>
        <taxon>Saccharomycotina</taxon>
        <taxon>Pichiomycetes</taxon>
        <taxon>Debaryomycetaceae</taxon>
        <taxon>Diutina</taxon>
    </lineage>
</organism>
<evidence type="ECO:0000256" key="2">
    <source>
        <dbReference type="ARBA" id="ARBA00022737"/>
    </source>
</evidence>